<dbReference type="PROSITE" id="PS52038">
    <property type="entry name" value="TOPO_IB_2"/>
    <property type="match status" value="1"/>
</dbReference>
<accession>A0A8J3QX29</accession>
<keyword evidence="11" id="KW-1185">Reference proteome</keyword>
<dbReference type="Pfam" id="PF01028">
    <property type="entry name" value="Topoisom_I"/>
    <property type="match status" value="1"/>
</dbReference>
<dbReference type="Gene3D" id="3.90.15.10">
    <property type="entry name" value="Topoisomerase I, Chain A, domain 3"/>
    <property type="match status" value="1"/>
</dbReference>
<protein>
    <recommendedName>
        <fullName evidence="3">DNA topoisomerase</fullName>
        <ecNumber evidence="3">5.6.2.1</ecNumber>
    </recommendedName>
</protein>
<comment type="caution">
    <text evidence="10">The sequence shown here is derived from an EMBL/GenBank/DDBJ whole genome shotgun (WGS) entry which is preliminary data.</text>
</comment>
<evidence type="ECO:0000259" key="8">
    <source>
        <dbReference type="Pfam" id="PF01028"/>
    </source>
</evidence>
<dbReference type="EMBL" id="BONZ01000054">
    <property type="protein sequence ID" value="GIH17393.1"/>
    <property type="molecule type" value="Genomic_DNA"/>
</dbReference>
<dbReference type="GO" id="GO:0003917">
    <property type="term" value="F:DNA topoisomerase type I (single strand cut, ATP-independent) activity"/>
    <property type="evidence" value="ECO:0007669"/>
    <property type="project" value="UniProtKB-EC"/>
</dbReference>
<dbReference type="GO" id="GO:0006265">
    <property type="term" value="P:DNA topological change"/>
    <property type="evidence" value="ECO:0007669"/>
    <property type="project" value="InterPro"/>
</dbReference>
<gene>
    <name evidence="10" type="primary">topA_2</name>
    <name evidence="10" type="ORF">Raf01_55650</name>
</gene>
<name>A0A8J3QX29_9ACTN</name>
<feature type="domain" description="DNA topoisomerase IB N-terminal" evidence="9">
    <location>
        <begin position="21"/>
        <end position="69"/>
    </location>
</feature>
<keyword evidence="5" id="KW-0238">DNA-binding</keyword>
<keyword evidence="6" id="KW-0413">Isomerase</keyword>
<evidence type="ECO:0000256" key="6">
    <source>
        <dbReference type="ARBA" id="ARBA00023235"/>
    </source>
</evidence>
<dbReference type="SUPFAM" id="SSF56349">
    <property type="entry name" value="DNA breaking-rejoining enzymes"/>
    <property type="match status" value="1"/>
</dbReference>
<comment type="catalytic activity">
    <reaction evidence="1">
        <text>ATP-independent breakage of single-stranded DNA, followed by passage and rejoining.</text>
        <dbReference type="EC" id="5.6.2.1"/>
    </reaction>
</comment>
<evidence type="ECO:0000313" key="10">
    <source>
        <dbReference type="EMBL" id="GIH17393.1"/>
    </source>
</evidence>
<evidence type="ECO:0000313" key="11">
    <source>
        <dbReference type="Proteomes" id="UP000642748"/>
    </source>
</evidence>
<dbReference type="Pfam" id="PF21338">
    <property type="entry name" value="Top1B_N_bact"/>
    <property type="match status" value="1"/>
</dbReference>
<evidence type="ECO:0000256" key="2">
    <source>
        <dbReference type="ARBA" id="ARBA00006645"/>
    </source>
</evidence>
<evidence type="ECO:0000256" key="4">
    <source>
        <dbReference type="ARBA" id="ARBA00023029"/>
    </source>
</evidence>
<dbReference type="InterPro" id="IPR013500">
    <property type="entry name" value="TopoI_cat_euk"/>
</dbReference>
<dbReference type="InterPro" id="IPR001631">
    <property type="entry name" value="TopoI"/>
</dbReference>
<evidence type="ECO:0000259" key="9">
    <source>
        <dbReference type="Pfam" id="PF21338"/>
    </source>
</evidence>
<feature type="region of interest" description="Disordered" evidence="7">
    <location>
        <begin position="1"/>
        <end position="22"/>
    </location>
</feature>
<dbReference type="Gene3D" id="3.30.66.10">
    <property type="entry name" value="DNA topoisomerase I domain"/>
    <property type="match status" value="1"/>
</dbReference>
<feature type="domain" description="DNA topoisomerase I catalytic core eukaryotic-type" evidence="8">
    <location>
        <begin position="82"/>
        <end position="286"/>
    </location>
</feature>
<dbReference type="RefSeq" id="WP_203920954.1">
    <property type="nucleotide sequence ID" value="NZ_BONZ01000054.1"/>
</dbReference>
<dbReference type="PRINTS" id="PR00416">
    <property type="entry name" value="EUTPISMRASEI"/>
</dbReference>
<dbReference type="SUPFAM" id="SSF55869">
    <property type="entry name" value="DNA topoisomerase I domain"/>
    <property type="match status" value="1"/>
</dbReference>
<dbReference type="InterPro" id="IPR014711">
    <property type="entry name" value="TopoI_cat_a-hlx-sub_euk"/>
</dbReference>
<comment type="similarity">
    <text evidence="2">Belongs to the type IB topoisomerase family.</text>
</comment>
<dbReference type="EC" id="5.6.2.1" evidence="3"/>
<dbReference type="InterPro" id="IPR011010">
    <property type="entry name" value="DNA_brk_join_enz"/>
</dbReference>
<proteinExistence type="inferred from homology"/>
<keyword evidence="4" id="KW-0799">Topoisomerase</keyword>
<reference evidence="10" key="1">
    <citation type="submission" date="2021-01" db="EMBL/GenBank/DDBJ databases">
        <title>Whole genome shotgun sequence of Rugosimonospora africana NBRC 104875.</title>
        <authorList>
            <person name="Komaki H."/>
            <person name="Tamura T."/>
        </authorList>
    </citation>
    <scope>NUCLEOTIDE SEQUENCE</scope>
    <source>
        <strain evidence="10">NBRC 104875</strain>
    </source>
</reference>
<evidence type="ECO:0000256" key="1">
    <source>
        <dbReference type="ARBA" id="ARBA00000213"/>
    </source>
</evidence>
<dbReference type="Gene3D" id="1.10.132.120">
    <property type="match status" value="1"/>
</dbReference>
<dbReference type="InterPro" id="IPR035447">
    <property type="entry name" value="DNA_topo_I_N_sf"/>
</dbReference>
<evidence type="ECO:0000256" key="3">
    <source>
        <dbReference type="ARBA" id="ARBA00012891"/>
    </source>
</evidence>
<evidence type="ECO:0000256" key="7">
    <source>
        <dbReference type="SAM" id="MobiDB-lite"/>
    </source>
</evidence>
<dbReference type="GO" id="GO:0003677">
    <property type="term" value="F:DNA binding"/>
    <property type="evidence" value="ECO:0007669"/>
    <property type="project" value="UniProtKB-KW"/>
</dbReference>
<dbReference type="Proteomes" id="UP000642748">
    <property type="component" value="Unassembled WGS sequence"/>
</dbReference>
<organism evidence="10 11">
    <name type="scientific">Rugosimonospora africana</name>
    <dbReference type="NCBI Taxonomy" id="556532"/>
    <lineage>
        <taxon>Bacteria</taxon>
        <taxon>Bacillati</taxon>
        <taxon>Actinomycetota</taxon>
        <taxon>Actinomycetes</taxon>
        <taxon>Micromonosporales</taxon>
        <taxon>Micromonosporaceae</taxon>
        <taxon>Rugosimonospora</taxon>
    </lineage>
</organism>
<dbReference type="AlphaFoldDB" id="A0A8J3QX29"/>
<dbReference type="InterPro" id="IPR049331">
    <property type="entry name" value="Top1B_N_bact"/>
</dbReference>
<sequence length="343" mass="38192">MRLRRSAPDSPGYTRRRRGSGFSYLDQHGRPLTDADELDRCRALVIPPAWQDVWICPDSAGHIQAVGTDVAGRRQYLYHPHWRLRRDRRKFDRVLVVAAQLPRLRRRVRADLADRELSRRRALALAARLIDLGLFRVGGDEYADGEDATYGVATLDAGHVTLNGHTVHFRYPAKGGIQREISITDPHVSATIRALRRYRRQGDRLLAYRSGGRWAAIRSGDVNEYLRAASGCEMSAKDLRTWHATVLAAVALARMELSASPTKARRAVARVMREVSAQLGNTPAVLRASYVDPRVVDLFHRGTTIEPPSRGRRTGPSAESAVLQLLSGRTARRTTSAGRGAAL</sequence>
<evidence type="ECO:0000256" key="5">
    <source>
        <dbReference type="ARBA" id="ARBA00023125"/>
    </source>
</evidence>